<keyword evidence="1" id="KW-0472">Membrane</keyword>
<dbReference type="AlphaFoldDB" id="A0AAE9VMX5"/>
<reference evidence="2 3" key="1">
    <citation type="submission" date="2022-12" db="EMBL/GenBank/DDBJ databases">
        <title>Coexistence and Characterization of a Novel Tigecycline Resistance gene tet(X) variant and blaNDM-1 in a Pseudomonas caeni Isolate of Chicken Origin.</title>
        <authorList>
            <person name="Lu X."/>
            <person name="Zhang L."/>
            <person name="Li R."/>
            <person name="Wang Z."/>
        </authorList>
    </citation>
    <scope>NUCLEOTIDE SEQUENCE [LARGE SCALE GENOMIC DNA]</scope>
    <source>
        <strain evidence="2 3">CE14</strain>
    </source>
</reference>
<accession>A0AAE9VMX5</accession>
<dbReference type="EMBL" id="CP114976">
    <property type="protein sequence ID" value="WBE25086.1"/>
    <property type="molecule type" value="Genomic_DNA"/>
</dbReference>
<proteinExistence type="predicted"/>
<feature type="transmembrane region" description="Helical" evidence="1">
    <location>
        <begin position="35"/>
        <end position="55"/>
    </location>
</feature>
<sequence>MGAPTPNQNTQQQHNSDEIDLGELMMRVWATRGRVIASMFIVFALFACYVGVSYFTEYKTVRYSNVFDLNFEGLSKGQFPNGSRFNMSDITSNAVLGRVYKQNNLEEYGIKLDEFRRSVSIMPYAPNAEFIRLKYRDRLGAKGLSAAEIADLENQMSNELNAARSSSIRISFTLPEKEALPNTVAEKVLLDISKVWAERAINEVGVLKPAVSVYSERIFNKERFENLDYLLGINLVLDSIDLVRGNITKLQQEPNANTLVEDQSGFTLADLDKAIRDIAEYDIRQIVDPIDELGITRNEAVVRLHYSRMLADLKRDKDMWLERASVIRTVLKGYSAESSTQSEIASGAQNNLVPQLGDAFLDRLLEVSRQGSDLEFRQKLTLEMLAFENKAIDIEQRIDTVRRTLATLNNRDKKASEFRDVYIEIVEEQLPVVLEQLREYTRIMNRMYEKLGKQVAGNVSELISPEGGSYEVTNTRVISATEIKMLAVLLVLTAFVSVLLSLLRDAMRERKK</sequence>
<keyword evidence="1" id="KW-0812">Transmembrane</keyword>
<keyword evidence="3" id="KW-1185">Reference proteome</keyword>
<evidence type="ECO:0000313" key="2">
    <source>
        <dbReference type="EMBL" id="WBE25086.1"/>
    </source>
</evidence>
<dbReference type="RefSeq" id="WP_269818031.1">
    <property type="nucleotide sequence ID" value="NZ_CP114976.1"/>
</dbReference>
<dbReference type="Proteomes" id="UP001212189">
    <property type="component" value="Chromosome"/>
</dbReference>
<evidence type="ECO:0000256" key="1">
    <source>
        <dbReference type="SAM" id="Phobius"/>
    </source>
</evidence>
<protein>
    <submittedName>
        <fullName evidence="2">Uncharacterized protein</fullName>
    </submittedName>
</protein>
<organism evidence="2 3">
    <name type="scientific">Denitrificimonas caeni</name>
    <dbReference type="NCBI Taxonomy" id="521720"/>
    <lineage>
        <taxon>Bacteria</taxon>
        <taxon>Pseudomonadati</taxon>
        <taxon>Pseudomonadota</taxon>
        <taxon>Gammaproteobacteria</taxon>
        <taxon>Pseudomonadales</taxon>
        <taxon>Pseudomonadaceae</taxon>
        <taxon>Denitrificimonas</taxon>
    </lineage>
</organism>
<gene>
    <name evidence="2" type="ORF">O6P33_12115</name>
</gene>
<feature type="transmembrane region" description="Helical" evidence="1">
    <location>
        <begin position="485"/>
        <end position="503"/>
    </location>
</feature>
<evidence type="ECO:0000313" key="3">
    <source>
        <dbReference type="Proteomes" id="UP001212189"/>
    </source>
</evidence>
<keyword evidence="1" id="KW-1133">Transmembrane helix</keyword>
<dbReference type="KEGG" id="dce:O6P33_12115"/>
<name>A0AAE9VMX5_9GAMM</name>